<dbReference type="InterPro" id="IPR001111">
    <property type="entry name" value="TGF-b_propeptide"/>
</dbReference>
<dbReference type="InterPro" id="IPR029034">
    <property type="entry name" value="Cystine-knot_cytokine"/>
</dbReference>
<dbReference type="Pfam" id="PF00688">
    <property type="entry name" value="TGFb_propeptide"/>
    <property type="match status" value="1"/>
</dbReference>
<dbReference type="SUPFAM" id="SSF57501">
    <property type="entry name" value="Cystine-knot cytokines"/>
    <property type="match status" value="1"/>
</dbReference>
<dbReference type="OrthoDB" id="5987191at2759"/>
<evidence type="ECO:0000256" key="6">
    <source>
        <dbReference type="ARBA" id="ARBA00023157"/>
    </source>
</evidence>
<dbReference type="Pfam" id="PF00019">
    <property type="entry name" value="TGF_beta"/>
    <property type="match status" value="1"/>
</dbReference>
<evidence type="ECO:0000256" key="8">
    <source>
        <dbReference type="RuleBase" id="RU000354"/>
    </source>
</evidence>
<dbReference type="eggNOG" id="KOG3900">
    <property type="taxonomic scope" value="Eukaryota"/>
</dbReference>
<dbReference type="InterPro" id="IPR017948">
    <property type="entry name" value="TGFb_CS"/>
</dbReference>
<dbReference type="VEuPathDB" id="VectorBase:MDOMA2_016411"/>
<dbReference type="InterPro" id="IPR015615">
    <property type="entry name" value="TGF-beta-rel"/>
</dbReference>
<feature type="domain" description="TGF-beta family profile" evidence="9">
    <location>
        <begin position="318"/>
        <end position="444"/>
    </location>
</feature>
<dbReference type="FunFam" id="2.10.90.10:FF:000052">
    <property type="entry name" value="Bone morphogenetic protein"/>
    <property type="match status" value="1"/>
</dbReference>
<evidence type="ECO:0000313" key="11">
    <source>
        <dbReference type="Proteomes" id="UP001652621"/>
    </source>
</evidence>
<keyword evidence="11" id="KW-1185">Reference proteome</keyword>
<protein>
    <submittedName>
        <fullName evidence="12">Protein screw</fullName>
    </submittedName>
</protein>
<keyword evidence="4" id="KW-0732">Signal</keyword>
<dbReference type="SMART" id="SM00204">
    <property type="entry name" value="TGFB"/>
    <property type="match status" value="1"/>
</dbReference>
<comment type="similarity">
    <text evidence="2 8">Belongs to the TGF-beta family.</text>
</comment>
<dbReference type="GO" id="GO:0005615">
    <property type="term" value="C:extracellular space"/>
    <property type="evidence" value="ECO:0007669"/>
    <property type="project" value="TreeGrafter"/>
</dbReference>
<keyword evidence="6" id="KW-1015">Disulfide bond</keyword>
<evidence type="ECO:0000256" key="4">
    <source>
        <dbReference type="ARBA" id="ARBA00022729"/>
    </source>
</evidence>
<proteinExistence type="inferred from homology"/>
<dbReference type="EnsemblMetazoa" id="MDOA002731-RA">
    <property type="protein sequence ID" value="MDOA002731-PA"/>
    <property type="gene ID" value="MDOA002731"/>
</dbReference>
<dbReference type="VEuPathDB" id="VectorBase:MDOA002731"/>
<dbReference type="AlphaFoldDB" id="A0A1I8M9Y9"/>
<dbReference type="PROSITE" id="PS00250">
    <property type="entry name" value="TGF_BETA_1"/>
    <property type="match status" value="1"/>
</dbReference>
<evidence type="ECO:0000313" key="12">
    <source>
        <dbReference type="RefSeq" id="XP_005178261.1"/>
    </source>
</evidence>
<dbReference type="PROSITE" id="PS51362">
    <property type="entry name" value="TGF_BETA_2"/>
    <property type="match status" value="1"/>
</dbReference>
<sequence>MLKLENILLYLIALRSIETHDLKIDYTMETIDRLPLQSDHLPELTGYEFEIVDILGLGPENHGQPKISLKNSASKFLLEVYNDITENEQELDHVRQHLTRGRQRRALRDERFITKYDRMEIEKCNNIITFSSKQMVSNPNLIADLPIATDMQIGFNTNDVPRDLQLAHSALRLYQQPSLGKFVQNTDVQRAIISIYQRVMVRKQYTGALRILASVNTTTAYKGWLEFNMTRILSRWLQHKSLQIGRLNELLVGVTLEMENPAHESKSIEILPSDLGLVQPNVTDDMIDLQPFIIGYFNGPELMTKIQKLRFKREVIKRKRKAADYYNRPPPPPVQEIYRLPTSCERLNFTLDFNDLQMHDWVIAPKKFEAFFCGGECNFPLGSKMNATNHAIVQTLMHLKQPNLPKPCCVPTVLGSISILHYLNEDSVNLSKYPQSVAKECGCH</sequence>
<dbReference type="CDD" id="cd13761">
    <property type="entry name" value="TGF_beta_BMP5_like"/>
    <property type="match status" value="1"/>
</dbReference>
<dbReference type="GO" id="GO:0005125">
    <property type="term" value="F:cytokine activity"/>
    <property type="evidence" value="ECO:0007669"/>
    <property type="project" value="TreeGrafter"/>
</dbReference>
<organism evidence="10">
    <name type="scientific">Musca domestica</name>
    <name type="common">House fly</name>
    <dbReference type="NCBI Taxonomy" id="7370"/>
    <lineage>
        <taxon>Eukaryota</taxon>
        <taxon>Metazoa</taxon>
        <taxon>Ecdysozoa</taxon>
        <taxon>Arthropoda</taxon>
        <taxon>Hexapoda</taxon>
        <taxon>Insecta</taxon>
        <taxon>Pterygota</taxon>
        <taxon>Neoptera</taxon>
        <taxon>Endopterygota</taxon>
        <taxon>Diptera</taxon>
        <taxon>Brachycera</taxon>
        <taxon>Muscomorpha</taxon>
        <taxon>Muscoidea</taxon>
        <taxon>Muscidae</taxon>
        <taxon>Musca</taxon>
    </lineage>
</organism>
<dbReference type="RefSeq" id="XP_005178261.1">
    <property type="nucleotide sequence ID" value="XM_005178204.3"/>
</dbReference>
<evidence type="ECO:0000259" key="9">
    <source>
        <dbReference type="PROSITE" id="PS51362"/>
    </source>
</evidence>
<dbReference type="Proteomes" id="UP001652621">
    <property type="component" value="Unplaced"/>
</dbReference>
<dbReference type="PANTHER" id="PTHR11848">
    <property type="entry name" value="TGF-BETA FAMILY"/>
    <property type="match status" value="1"/>
</dbReference>
<evidence type="ECO:0000256" key="2">
    <source>
        <dbReference type="ARBA" id="ARBA00006656"/>
    </source>
</evidence>
<dbReference type="KEGG" id="mde:101897952"/>
<dbReference type="GeneID" id="101897952"/>
<dbReference type="InterPro" id="IPR001839">
    <property type="entry name" value="TGF-b_C"/>
</dbReference>
<keyword evidence="7" id="KW-0325">Glycoprotein</keyword>
<evidence type="ECO:0000256" key="5">
    <source>
        <dbReference type="ARBA" id="ARBA00023030"/>
    </source>
</evidence>
<dbReference type="GO" id="GO:0008083">
    <property type="term" value="F:growth factor activity"/>
    <property type="evidence" value="ECO:0007669"/>
    <property type="project" value="UniProtKB-KW"/>
</dbReference>
<evidence type="ECO:0000313" key="10">
    <source>
        <dbReference type="EnsemblMetazoa" id="MDOA002731-PA"/>
    </source>
</evidence>
<evidence type="ECO:0000256" key="7">
    <source>
        <dbReference type="ARBA" id="ARBA00023180"/>
    </source>
</evidence>
<evidence type="ECO:0000256" key="3">
    <source>
        <dbReference type="ARBA" id="ARBA00022525"/>
    </source>
</evidence>
<evidence type="ECO:0000256" key="1">
    <source>
        <dbReference type="ARBA" id="ARBA00004613"/>
    </source>
</evidence>
<accession>A0A1I8M9Y9</accession>
<keyword evidence="5 8" id="KW-0339">Growth factor</keyword>
<dbReference type="Gene3D" id="2.60.120.970">
    <property type="match status" value="1"/>
</dbReference>
<keyword evidence="3" id="KW-0964">Secreted</keyword>
<dbReference type="STRING" id="7370.A0A1I8M9Y9"/>
<gene>
    <name evidence="10" type="primary">101897952</name>
    <name evidence="12" type="synonym">LOC101897952</name>
</gene>
<dbReference type="PANTHER" id="PTHR11848:SF310">
    <property type="entry name" value="PROTEIN 60A-RELATED"/>
    <property type="match status" value="1"/>
</dbReference>
<comment type="subcellular location">
    <subcellularLocation>
        <location evidence="1">Secreted</location>
    </subcellularLocation>
</comment>
<reference evidence="12" key="2">
    <citation type="submission" date="2025-04" db="UniProtKB">
        <authorList>
            <consortium name="RefSeq"/>
        </authorList>
    </citation>
    <scope>IDENTIFICATION</scope>
    <source>
        <strain evidence="12">Aabys</strain>
    </source>
</reference>
<reference evidence="10" key="1">
    <citation type="submission" date="2020-05" db="UniProtKB">
        <authorList>
            <consortium name="EnsemblMetazoa"/>
        </authorList>
    </citation>
    <scope>IDENTIFICATION</scope>
    <source>
        <strain evidence="10">Aabys</strain>
    </source>
</reference>
<name>A0A1I8M9Y9_MUSDO</name>
<dbReference type="Gene3D" id="2.10.90.10">
    <property type="entry name" value="Cystine-knot cytokines"/>
    <property type="match status" value="1"/>
</dbReference>